<name>A0A3S3U483_9HYPH</name>
<proteinExistence type="predicted"/>
<dbReference type="EMBL" id="SACP01000023">
    <property type="protein sequence ID" value="RVU15227.1"/>
    <property type="molecule type" value="Genomic_DNA"/>
</dbReference>
<dbReference type="Proteomes" id="UP000286997">
    <property type="component" value="Unassembled WGS sequence"/>
</dbReference>
<reference evidence="1 2" key="1">
    <citation type="submission" date="2019-01" db="EMBL/GenBank/DDBJ databases">
        <authorList>
            <person name="Chen W.-M."/>
        </authorList>
    </citation>
    <scope>NUCLEOTIDE SEQUENCE [LARGE SCALE GENOMIC DNA]</scope>
    <source>
        <strain evidence="1 2">TER-1</strain>
    </source>
</reference>
<dbReference type="InterPro" id="IPR007460">
    <property type="entry name" value="BrnT_toxin"/>
</dbReference>
<keyword evidence="2" id="KW-1185">Reference proteome</keyword>
<dbReference type="AlphaFoldDB" id="A0A3S3U483"/>
<evidence type="ECO:0000313" key="1">
    <source>
        <dbReference type="EMBL" id="RVU15227.1"/>
    </source>
</evidence>
<dbReference type="InterPro" id="IPR038573">
    <property type="entry name" value="BrnT_sf"/>
</dbReference>
<comment type="caution">
    <text evidence="1">The sequence shown here is derived from an EMBL/GenBank/DDBJ whole genome shotgun (WGS) entry which is preliminary data.</text>
</comment>
<evidence type="ECO:0000313" key="2">
    <source>
        <dbReference type="Proteomes" id="UP000286997"/>
    </source>
</evidence>
<sequence length="79" mass="9158">MGEGERTVWDDPKNEANILGRHIDFADLDEAFDGRFVVVAEDRRRDYGERRFNMLVAVRGVIRFLDDSFKNRITSPRGA</sequence>
<accession>A0A3S3U483</accession>
<organism evidence="1 2">
    <name type="scientific">Methylobacterium oryzihabitans</name>
    <dbReference type="NCBI Taxonomy" id="2499852"/>
    <lineage>
        <taxon>Bacteria</taxon>
        <taxon>Pseudomonadati</taxon>
        <taxon>Pseudomonadota</taxon>
        <taxon>Alphaproteobacteria</taxon>
        <taxon>Hyphomicrobiales</taxon>
        <taxon>Methylobacteriaceae</taxon>
        <taxon>Methylobacterium</taxon>
    </lineage>
</organism>
<gene>
    <name evidence="1" type="ORF">EOE48_20255</name>
</gene>
<dbReference type="Gene3D" id="3.10.450.530">
    <property type="entry name" value="Ribonuclease toxin, BrnT, of type II toxin-antitoxin system"/>
    <property type="match status" value="1"/>
</dbReference>
<dbReference type="Pfam" id="PF04365">
    <property type="entry name" value="BrnT_toxin"/>
    <property type="match status" value="1"/>
</dbReference>
<dbReference type="OrthoDB" id="839663at2"/>
<protein>
    <submittedName>
        <fullName evidence="1">BrnT family toxin</fullName>
    </submittedName>
</protein>